<dbReference type="EMBL" id="CABFJX010000418">
    <property type="protein sequence ID" value="VTT83212.1"/>
    <property type="molecule type" value="Genomic_DNA"/>
</dbReference>
<sequence length="148" mass="16809">MDPITVFQVTGTVVTFVEFSYNLISETRSIYRSPDDYATSQDIATDFQRTLTCLQANGTSEVEHVKTSLVISLKAIWSKDKLGERERLRGTKEDQELNAKINQLSKAVDRNNAQLDVFFEELDATTSKDDALGPARRRRLFSNLWDAN</sequence>
<evidence type="ECO:0000313" key="2">
    <source>
        <dbReference type="Proteomes" id="UP000760494"/>
    </source>
</evidence>
<proteinExistence type="predicted"/>
<evidence type="ECO:0000313" key="1">
    <source>
        <dbReference type="EMBL" id="VTT83212.1"/>
    </source>
</evidence>
<accession>A0A0J0CTE0</accession>
<organism evidence="1 2">
    <name type="scientific">Fusarium fujikuroi</name>
    <name type="common">Bakanae and foot rot disease fungus</name>
    <name type="synonym">Gibberella fujikuroi</name>
    <dbReference type="NCBI Taxonomy" id="5127"/>
    <lineage>
        <taxon>Eukaryota</taxon>
        <taxon>Fungi</taxon>
        <taxon>Dikarya</taxon>
        <taxon>Ascomycota</taxon>
        <taxon>Pezizomycotina</taxon>
        <taxon>Sordariomycetes</taxon>
        <taxon>Hypocreomycetidae</taxon>
        <taxon>Hypocreales</taxon>
        <taxon>Nectriaceae</taxon>
        <taxon>Fusarium</taxon>
        <taxon>Fusarium fujikuroi species complex</taxon>
    </lineage>
</organism>
<evidence type="ECO:0008006" key="3">
    <source>
        <dbReference type="Google" id="ProtNLM"/>
    </source>
</evidence>
<reference evidence="1" key="1">
    <citation type="submission" date="2019-05" db="EMBL/GenBank/DDBJ databases">
        <authorList>
            <person name="Piombo E."/>
        </authorList>
    </citation>
    <scope>NUCLEOTIDE SEQUENCE</scope>
    <source>
        <strain evidence="1">C2S</strain>
    </source>
</reference>
<dbReference type="OrthoDB" id="443402at2759"/>
<name>A0A0J0CTE0_FUSFU</name>
<comment type="caution">
    <text evidence="1">The sequence shown here is derived from an EMBL/GenBank/DDBJ whole genome shotgun (WGS) entry which is preliminary data.</text>
</comment>
<protein>
    <recommendedName>
        <fullName evidence="3">Fungal N-terminal domain-containing protein</fullName>
    </recommendedName>
</protein>
<gene>
    <name evidence="1" type="ORF">C2S_2941</name>
</gene>
<dbReference type="Proteomes" id="UP000760494">
    <property type="component" value="Unassembled WGS sequence"/>
</dbReference>
<dbReference type="AlphaFoldDB" id="A0A0J0CTE0"/>